<comment type="subcellular location">
    <subcellularLocation>
        <location evidence="1">Nucleus</location>
    </subcellularLocation>
</comment>
<dbReference type="RefSeq" id="XP_060328626.1">
    <property type="nucleotide sequence ID" value="XM_060477740.1"/>
</dbReference>
<name>A0AA39K4K7_ARMTA</name>
<evidence type="ECO:0000256" key="6">
    <source>
        <dbReference type="SAM" id="MobiDB-lite"/>
    </source>
</evidence>
<evidence type="ECO:0000313" key="7">
    <source>
        <dbReference type="EMBL" id="KAK0454238.1"/>
    </source>
</evidence>
<dbReference type="AlphaFoldDB" id="A0AA39K4K7"/>
<dbReference type="GO" id="GO:0008270">
    <property type="term" value="F:zinc ion binding"/>
    <property type="evidence" value="ECO:0007669"/>
    <property type="project" value="UniProtKB-KW"/>
</dbReference>
<sequence>MCLDQFHKLLKAGIMTVFVTGDSKHSEDDETHSETEIKSDSDSNTHPEEKTIFIMGAATHTVSILVSNFTTIDDILDHLCQWHFVPLCDHLLRTHTLHMPGLAGPMTHFYLSECLLGGAPFEFEACARDEQGNLKDANDIDWYNDADDVAPTKSAGPSSSSGHDHHNKKMAKLQASIAIEQESDDDTAGRQPTRKRWRHNKGKKKAVDDGIAKGEDSSSDFSDAKVSDESDSDTDVEIPNDELVASLSSKTIPEDKLAKASGDLDAAFTHQAAQAVGDWDQKKFEWLLIEWIVACNQPFEEVEHPEFCRLLQYTHHPLPSLHIPSADTIQHKIMKMGDGVAKSLCMFFEGKLEKILINFQELIGEHSGENIAEVVWDTLVKYSLVGHVMAFMMDNVTNNDTMVKAIKQRCREQAIPFSARNSCLHCMLHTVHLTVVKLLEGIGAISKDDGKKAKNSHTSSYQDSISAPLDASHNDEAALLDEEAEPENSNDFGSFAGSSSLNMVVLKVV</sequence>
<dbReference type="GeneID" id="85361288"/>
<organism evidence="7 8">
    <name type="scientific">Armillaria tabescens</name>
    <name type="common">Ringless honey mushroom</name>
    <name type="synonym">Agaricus tabescens</name>
    <dbReference type="NCBI Taxonomy" id="1929756"/>
    <lineage>
        <taxon>Eukaryota</taxon>
        <taxon>Fungi</taxon>
        <taxon>Dikarya</taxon>
        <taxon>Basidiomycota</taxon>
        <taxon>Agaricomycotina</taxon>
        <taxon>Agaricomycetes</taxon>
        <taxon>Agaricomycetidae</taxon>
        <taxon>Agaricales</taxon>
        <taxon>Marasmiineae</taxon>
        <taxon>Physalacriaceae</taxon>
        <taxon>Desarmillaria</taxon>
    </lineage>
</organism>
<feature type="compositionally biased region" description="Basic residues" evidence="6">
    <location>
        <begin position="192"/>
        <end position="204"/>
    </location>
</feature>
<keyword evidence="2" id="KW-0479">Metal-binding</keyword>
<gene>
    <name evidence="7" type="ORF">EV420DRAFT_1645133</name>
</gene>
<accession>A0AA39K4K7</accession>
<comment type="caution">
    <text evidence="7">The sequence shown here is derived from an EMBL/GenBank/DDBJ whole genome shotgun (WGS) entry which is preliminary data.</text>
</comment>
<reference evidence="7" key="1">
    <citation type="submission" date="2023-06" db="EMBL/GenBank/DDBJ databases">
        <authorList>
            <consortium name="Lawrence Berkeley National Laboratory"/>
            <person name="Ahrendt S."/>
            <person name="Sahu N."/>
            <person name="Indic B."/>
            <person name="Wong-Bajracharya J."/>
            <person name="Merenyi Z."/>
            <person name="Ke H.-M."/>
            <person name="Monk M."/>
            <person name="Kocsube S."/>
            <person name="Drula E."/>
            <person name="Lipzen A."/>
            <person name="Balint B."/>
            <person name="Henrissat B."/>
            <person name="Andreopoulos B."/>
            <person name="Martin F.M."/>
            <person name="Harder C.B."/>
            <person name="Rigling D."/>
            <person name="Ford K.L."/>
            <person name="Foster G.D."/>
            <person name="Pangilinan J."/>
            <person name="Papanicolaou A."/>
            <person name="Barry K."/>
            <person name="LaButti K."/>
            <person name="Viragh M."/>
            <person name="Koriabine M."/>
            <person name="Yan M."/>
            <person name="Riley R."/>
            <person name="Champramary S."/>
            <person name="Plett K.L."/>
            <person name="Tsai I.J."/>
            <person name="Slot J."/>
            <person name="Sipos G."/>
            <person name="Plett J."/>
            <person name="Nagy L.G."/>
            <person name="Grigoriev I.V."/>
        </authorList>
    </citation>
    <scope>NUCLEOTIDE SEQUENCE</scope>
    <source>
        <strain evidence="7">CCBAS 213</strain>
    </source>
</reference>
<keyword evidence="5" id="KW-0539">Nucleus</keyword>
<evidence type="ECO:0000256" key="2">
    <source>
        <dbReference type="ARBA" id="ARBA00022723"/>
    </source>
</evidence>
<keyword evidence="3" id="KW-0863">Zinc-finger</keyword>
<evidence type="ECO:0008006" key="9">
    <source>
        <dbReference type="Google" id="ProtNLM"/>
    </source>
</evidence>
<dbReference type="Proteomes" id="UP001175211">
    <property type="component" value="Unassembled WGS sequence"/>
</dbReference>
<protein>
    <recommendedName>
        <fullName evidence="9">DUF659 domain-containing protein</fullName>
    </recommendedName>
</protein>
<evidence type="ECO:0000256" key="1">
    <source>
        <dbReference type="ARBA" id="ARBA00004123"/>
    </source>
</evidence>
<evidence type="ECO:0000256" key="3">
    <source>
        <dbReference type="ARBA" id="ARBA00022771"/>
    </source>
</evidence>
<keyword evidence="8" id="KW-1185">Reference proteome</keyword>
<feature type="compositionally biased region" description="Basic and acidic residues" evidence="6">
    <location>
        <begin position="205"/>
        <end position="228"/>
    </location>
</feature>
<proteinExistence type="predicted"/>
<feature type="region of interest" description="Disordered" evidence="6">
    <location>
        <begin position="448"/>
        <end position="468"/>
    </location>
</feature>
<evidence type="ECO:0000256" key="5">
    <source>
        <dbReference type="ARBA" id="ARBA00023242"/>
    </source>
</evidence>
<dbReference type="EMBL" id="JAUEPS010000027">
    <property type="protein sequence ID" value="KAK0454238.1"/>
    <property type="molecule type" value="Genomic_DNA"/>
</dbReference>
<evidence type="ECO:0000313" key="8">
    <source>
        <dbReference type="Proteomes" id="UP001175211"/>
    </source>
</evidence>
<dbReference type="PANTHER" id="PTHR46481">
    <property type="entry name" value="ZINC FINGER BED DOMAIN-CONTAINING PROTEIN 4"/>
    <property type="match status" value="1"/>
</dbReference>
<dbReference type="GO" id="GO:0005634">
    <property type="term" value="C:nucleus"/>
    <property type="evidence" value="ECO:0007669"/>
    <property type="project" value="UniProtKB-SubCell"/>
</dbReference>
<dbReference type="InterPro" id="IPR052035">
    <property type="entry name" value="ZnF_BED_domain_contain"/>
</dbReference>
<keyword evidence="4" id="KW-0862">Zinc</keyword>
<evidence type="ECO:0000256" key="4">
    <source>
        <dbReference type="ARBA" id="ARBA00022833"/>
    </source>
</evidence>
<feature type="region of interest" description="Disordered" evidence="6">
    <location>
        <begin position="24"/>
        <end position="46"/>
    </location>
</feature>
<dbReference type="PANTHER" id="PTHR46481:SF10">
    <property type="entry name" value="ZINC FINGER BED DOMAIN-CONTAINING PROTEIN 39"/>
    <property type="match status" value="1"/>
</dbReference>
<feature type="compositionally biased region" description="Polar residues" evidence="6">
    <location>
        <begin position="456"/>
        <end position="465"/>
    </location>
</feature>
<feature type="region of interest" description="Disordered" evidence="6">
    <location>
        <begin position="145"/>
        <end position="237"/>
    </location>
</feature>